<accession>A0A2V2NGG3</accession>
<name>A0A2V2NGG3_9EURY</name>
<sequence length="80" mass="9310">MIPNSTDLIILHTDRVSTIPQTINLTLFSNCLHGIQWLIITQISSYQYLCLVTDTKDQGKYTRLKKIHPVFNRKHIKIIC</sequence>
<protein>
    <submittedName>
        <fullName evidence="1">Uncharacterized protein</fullName>
    </submittedName>
</protein>
<dbReference type="Proteomes" id="UP000245934">
    <property type="component" value="Unassembled WGS sequence"/>
</dbReference>
<comment type="caution">
    <text evidence="1">The sequence shown here is derived from an EMBL/GenBank/DDBJ whole genome shotgun (WGS) entry which is preliminary data.</text>
</comment>
<evidence type="ECO:0000313" key="1">
    <source>
        <dbReference type="EMBL" id="PWR75477.1"/>
    </source>
</evidence>
<organism evidence="1 2">
    <name type="scientific">Methanospirillum stamsii</name>
    <dbReference type="NCBI Taxonomy" id="1277351"/>
    <lineage>
        <taxon>Archaea</taxon>
        <taxon>Methanobacteriati</taxon>
        <taxon>Methanobacteriota</taxon>
        <taxon>Stenosarchaea group</taxon>
        <taxon>Methanomicrobia</taxon>
        <taxon>Methanomicrobiales</taxon>
        <taxon>Methanospirillaceae</taxon>
        <taxon>Methanospirillum</taxon>
    </lineage>
</organism>
<gene>
    <name evidence="1" type="ORF">DLD82_04945</name>
</gene>
<proteinExistence type="predicted"/>
<evidence type="ECO:0000313" key="2">
    <source>
        <dbReference type="Proteomes" id="UP000245934"/>
    </source>
</evidence>
<dbReference type="AlphaFoldDB" id="A0A2V2NGG3"/>
<keyword evidence="2" id="KW-1185">Reference proteome</keyword>
<dbReference type="EMBL" id="QGMZ01000010">
    <property type="protein sequence ID" value="PWR75477.1"/>
    <property type="molecule type" value="Genomic_DNA"/>
</dbReference>
<reference evidence="1 2" key="1">
    <citation type="submission" date="2018-05" db="EMBL/GenBank/DDBJ databases">
        <title>Draft genome of Methanospirillum stamsii Pt1.</title>
        <authorList>
            <person name="Dueholm M.S."/>
            <person name="Nielsen P.H."/>
            <person name="Bakmann L.F."/>
            <person name="Otzen D.E."/>
        </authorList>
    </citation>
    <scope>NUCLEOTIDE SEQUENCE [LARGE SCALE GENOMIC DNA]</scope>
    <source>
        <strain evidence="1 2">Pt1</strain>
    </source>
</reference>